<dbReference type="NCBIfam" id="NF000595">
    <property type="entry name" value="PRK00015.1-3"/>
    <property type="match status" value="1"/>
</dbReference>
<dbReference type="GO" id="GO:0030145">
    <property type="term" value="F:manganese ion binding"/>
    <property type="evidence" value="ECO:0007669"/>
    <property type="project" value="UniProtKB-UniRule"/>
</dbReference>
<dbReference type="InterPro" id="IPR036397">
    <property type="entry name" value="RNaseH_sf"/>
</dbReference>
<reference evidence="19" key="1">
    <citation type="submission" date="2017-09" db="EMBL/GenBank/DDBJ databases">
        <title>Depth-based differentiation of microbial function through sediment-hosted aquifers and enrichment of novel symbionts in the deep terrestrial subsurface.</title>
        <authorList>
            <person name="Probst A.J."/>
            <person name="Ladd B."/>
            <person name="Jarett J.K."/>
            <person name="Geller-Mcgrath D.E."/>
            <person name="Sieber C.M.K."/>
            <person name="Emerson J.B."/>
            <person name="Anantharaman K."/>
            <person name="Thomas B.C."/>
            <person name="Malmstrom R."/>
            <person name="Stieglmeier M."/>
            <person name="Klingl A."/>
            <person name="Woyke T."/>
            <person name="Ryan C.M."/>
            <person name="Banfield J.F."/>
        </authorList>
    </citation>
    <scope>NUCLEOTIDE SEQUENCE [LARGE SCALE GENOMIC DNA]</scope>
</reference>
<evidence type="ECO:0000313" key="19">
    <source>
        <dbReference type="Proteomes" id="UP000231436"/>
    </source>
</evidence>
<comment type="similarity">
    <text evidence="5 14 16">Belongs to the RNase HII family.</text>
</comment>
<comment type="catalytic activity">
    <reaction evidence="1 14 15 16">
        <text>Endonucleolytic cleavage to 5'-phosphomonoester.</text>
        <dbReference type="EC" id="3.1.26.4"/>
    </reaction>
</comment>
<accession>A0A2M8LHD7</accession>
<dbReference type="GO" id="GO:0004523">
    <property type="term" value="F:RNA-DNA hybrid ribonuclease activity"/>
    <property type="evidence" value="ECO:0007669"/>
    <property type="project" value="UniProtKB-UniRule"/>
</dbReference>
<proteinExistence type="inferred from homology"/>
<dbReference type="PROSITE" id="PS51975">
    <property type="entry name" value="RNASE_H_2"/>
    <property type="match status" value="1"/>
</dbReference>
<comment type="function">
    <text evidence="3 14 16">Endonuclease that specifically degrades the RNA of RNA-DNA hybrids.</text>
</comment>
<dbReference type="SUPFAM" id="SSF53098">
    <property type="entry name" value="Ribonuclease H-like"/>
    <property type="match status" value="1"/>
</dbReference>
<evidence type="ECO:0000313" key="18">
    <source>
        <dbReference type="EMBL" id="PJE76861.1"/>
    </source>
</evidence>
<keyword evidence="13 14" id="KW-0464">Manganese</keyword>
<dbReference type="InterPro" id="IPR012337">
    <property type="entry name" value="RNaseH-like_sf"/>
</dbReference>
<dbReference type="GO" id="GO:0043137">
    <property type="term" value="P:DNA replication, removal of RNA primer"/>
    <property type="evidence" value="ECO:0007669"/>
    <property type="project" value="TreeGrafter"/>
</dbReference>
<comment type="caution">
    <text evidence="18">The sequence shown here is derived from an EMBL/GenBank/DDBJ whole genome shotgun (WGS) entry which is preliminary data.</text>
</comment>
<feature type="domain" description="RNase H type-2" evidence="17">
    <location>
        <begin position="6"/>
        <end position="186"/>
    </location>
</feature>
<keyword evidence="9 14" id="KW-0540">Nuclease</keyword>
<dbReference type="CDD" id="cd07182">
    <property type="entry name" value="RNase_HII_bacteria_HII_like"/>
    <property type="match status" value="1"/>
</dbReference>
<gene>
    <name evidence="14" type="primary">rnhB</name>
    <name evidence="18" type="ORF">COV05_02330</name>
</gene>
<dbReference type="GO" id="GO:0006298">
    <property type="term" value="P:mismatch repair"/>
    <property type="evidence" value="ECO:0007669"/>
    <property type="project" value="TreeGrafter"/>
</dbReference>
<keyword evidence="11 14" id="KW-0255">Endonuclease</keyword>
<comment type="cofactor">
    <cofactor evidence="14 15">
        <name>Mn(2+)</name>
        <dbReference type="ChEBI" id="CHEBI:29035"/>
    </cofactor>
    <cofactor evidence="14 15">
        <name>Mg(2+)</name>
        <dbReference type="ChEBI" id="CHEBI:18420"/>
    </cofactor>
    <text evidence="14 15">Manganese or magnesium. Binds 1 divalent metal ion per monomer in the absence of substrate. May bind a second metal ion after substrate binding.</text>
</comment>
<evidence type="ECO:0000256" key="5">
    <source>
        <dbReference type="ARBA" id="ARBA00007383"/>
    </source>
</evidence>
<dbReference type="EC" id="3.1.26.4" evidence="6 14"/>
<evidence type="ECO:0000256" key="12">
    <source>
        <dbReference type="ARBA" id="ARBA00022801"/>
    </source>
</evidence>
<dbReference type="EMBL" id="PFEU01000009">
    <property type="protein sequence ID" value="PJE76861.1"/>
    <property type="molecule type" value="Genomic_DNA"/>
</dbReference>
<organism evidence="18 19">
    <name type="scientific">Candidatus Uhrbacteria bacterium CG10_big_fil_rev_8_21_14_0_10_48_16</name>
    <dbReference type="NCBI Taxonomy" id="1975038"/>
    <lineage>
        <taxon>Bacteria</taxon>
        <taxon>Candidatus Uhriibacteriota</taxon>
    </lineage>
</organism>
<keyword evidence="10 14" id="KW-0479">Metal-binding</keyword>
<evidence type="ECO:0000256" key="13">
    <source>
        <dbReference type="ARBA" id="ARBA00023211"/>
    </source>
</evidence>
<dbReference type="InterPro" id="IPR001352">
    <property type="entry name" value="RNase_HII/HIII"/>
</dbReference>
<evidence type="ECO:0000256" key="14">
    <source>
        <dbReference type="HAMAP-Rule" id="MF_00052"/>
    </source>
</evidence>
<evidence type="ECO:0000256" key="1">
    <source>
        <dbReference type="ARBA" id="ARBA00000077"/>
    </source>
</evidence>
<evidence type="ECO:0000256" key="9">
    <source>
        <dbReference type="ARBA" id="ARBA00022722"/>
    </source>
</evidence>
<dbReference type="Proteomes" id="UP000231436">
    <property type="component" value="Unassembled WGS sequence"/>
</dbReference>
<dbReference type="HAMAP" id="MF_00052_B">
    <property type="entry name" value="RNase_HII_B"/>
    <property type="match status" value="1"/>
</dbReference>
<keyword evidence="8 14" id="KW-0963">Cytoplasm</keyword>
<dbReference type="PANTHER" id="PTHR10954:SF18">
    <property type="entry name" value="RIBONUCLEASE HII"/>
    <property type="match status" value="1"/>
</dbReference>
<dbReference type="GO" id="GO:0032299">
    <property type="term" value="C:ribonuclease H2 complex"/>
    <property type="evidence" value="ECO:0007669"/>
    <property type="project" value="TreeGrafter"/>
</dbReference>
<evidence type="ECO:0000259" key="17">
    <source>
        <dbReference type="PROSITE" id="PS51975"/>
    </source>
</evidence>
<protein>
    <recommendedName>
        <fullName evidence="7 14">Ribonuclease HII</fullName>
        <shortName evidence="14">RNase HII</shortName>
        <ecNumber evidence="6 14">3.1.26.4</ecNumber>
    </recommendedName>
</protein>
<evidence type="ECO:0000256" key="10">
    <source>
        <dbReference type="ARBA" id="ARBA00022723"/>
    </source>
</evidence>
<comment type="cofactor">
    <cofactor evidence="2">
        <name>Mg(2+)</name>
        <dbReference type="ChEBI" id="CHEBI:18420"/>
    </cofactor>
</comment>
<evidence type="ECO:0000256" key="11">
    <source>
        <dbReference type="ARBA" id="ARBA00022759"/>
    </source>
</evidence>
<evidence type="ECO:0000256" key="4">
    <source>
        <dbReference type="ARBA" id="ARBA00004496"/>
    </source>
</evidence>
<evidence type="ECO:0000256" key="6">
    <source>
        <dbReference type="ARBA" id="ARBA00012180"/>
    </source>
</evidence>
<dbReference type="PANTHER" id="PTHR10954">
    <property type="entry name" value="RIBONUCLEASE H2 SUBUNIT A"/>
    <property type="match status" value="1"/>
</dbReference>
<evidence type="ECO:0000256" key="8">
    <source>
        <dbReference type="ARBA" id="ARBA00022490"/>
    </source>
</evidence>
<evidence type="ECO:0000256" key="7">
    <source>
        <dbReference type="ARBA" id="ARBA00019179"/>
    </source>
</evidence>
<dbReference type="AlphaFoldDB" id="A0A2M8LHD7"/>
<evidence type="ECO:0000256" key="16">
    <source>
        <dbReference type="RuleBase" id="RU003515"/>
    </source>
</evidence>
<evidence type="ECO:0000256" key="3">
    <source>
        <dbReference type="ARBA" id="ARBA00004065"/>
    </source>
</evidence>
<comment type="subcellular location">
    <subcellularLocation>
        <location evidence="4 14">Cytoplasm</location>
    </subcellularLocation>
</comment>
<dbReference type="Pfam" id="PF01351">
    <property type="entry name" value="RNase_HII"/>
    <property type="match status" value="1"/>
</dbReference>
<dbReference type="GO" id="GO:0003723">
    <property type="term" value="F:RNA binding"/>
    <property type="evidence" value="ECO:0007669"/>
    <property type="project" value="UniProtKB-UniRule"/>
</dbReference>
<keyword evidence="12 14" id="KW-0378">Hydrolase</keyword>
<dbReference type="Gene3D" id="3.30.420.10">
    <property type="entry name" value="Ribonuclease H-like superfamily/Ribonuclease H"/>
    <property type="match status" value="1"/>
</dbReference>
<feature type="binding site" evidence="14 15">
    <location>
        <position position="103"/>
    </location>
    <ligand>
        <name>a divalent metal cation</name>
        <dbReference type="ChEBI" id="CHEBI:60240"/>
    </ligand>
</feature>
<evidence type="ECO:0000256" key="2">
    <source>
        <dbReference type="ARBA" id="ARBA00001946"/>
    </source>
</evidence>
<evidence type="ECO:0000256" key="15">
    <source>
        <dbReference type="PROSITE-ProRule" id="PRU01319"/>
    </source>
</evidence>
<dbReference type="InterPro" id="IPR022898">
    <property type="entry name" value="RNase_HII"/>
</dbReference>
<dbReference type="InterPro" id="IPR024567">
    <property type="entry name" value="RNase_HII/HIII_dom"/>
</dbReference>
<dbReference type="GO" id="GO:0005737">
    <property type="term" value="C:cytoplasm"/>
    <property type="evidence" value="ECO:0007669"/>
    <property type="project" value="UniProtKB-SubCell"/>
</dbReference>
<sequence length="186" mass="20574">MAQGYHRIVGVDEAGCGALAGPVVAAAVILPIDSRIGSIKDSKLMSEHRREEVYPILIERATAWAVGFASVEEIMQLNIRGANLLAMQRAVRAIENVEYALVDAWTIPGLTFPQRGIIRGDATVKSIACASVIAKVTRDRFMKELAQHVPQYGFEIHKGYGTKMHREAIAQYGPCEHHRLTYKTFL</sequence>
<feature type="binding site" evidence="14 15">
    <location>
        <position position="13"/>
    </location>
    <ligand>
        <name>a divalent metal cation</name>
        <dbReference type="ChEBI" id="CHEBI:60240"/>
    </ligand>
</feature>
<name>A0A2M8LHD7_9BACT</name>
<feature type="binding site" evidence="14 15">
    <location>
        <position position="12"/>
    </location>
    <ligand>
        <name>a divalent metal cation</name>
        <dbReference type="ChEBI" id="CHEBI:60240"/>
    </ligand>
</feature>